<feature type="transmembrane region" description="Helical" evidence="9">
    <location>
        <begin position="194"/>
        <end position="216"/>
    </location>
</feature>
<dbReference type="SUPFAM" id="SSF55874">
    <property type="entry name" value="ATPase domain of HSP90 chaperone/DNA topoisomerase II/histidine kinase"/>
    <property type="match status" value="1"/>
</dbReference>
<dbReference type="InterPro" id="IPR029016">
    <property type="entry name" value="GAF-like_dom_sf"/>
</dbReference>
<dbReference type="GO" id="GO:0000155">
    <property type="term" value="F:phosphorelay sensor kinase activity"/>
    <property type="evidence" value="ECO:0007669"/>
    <property type="project" value="InterPro"/>
</dbReference>
<dbReference type="PRINTS" id="PR00344">
    <property type="entry name" value="BCTRLSENSOR"/>
</dbReference>
<feature type="transmembrane region" description="Helical" evidence="9">
    <location>
        <begin position="136"/>
        <end position="156"/>
    </location>
</feature>
<evidence type="ECO:0000313" key="12">
    <source>
        <dbReference type="EMBL" id="KKN52959.1"/>
    </source>
</evidence>
<feature type="transmembrane region" description="Helical" evidence="9">
    <location>
        <begin position="364"/>
        <end position="385"/>
    </location>
</feature>
<dbReference type="AlphaFoldDB" id="A0A0F9RDJ7"/>
<feature type="transmembrane region" description="Helical" evidence="9">
    <location>
        <begin position="273"/>
        <end position="293"/>
    </location>
</feature>
<feature type="transmembrane region" description="Helical" evidence="9">
    <location>
        <begin position="305"/>
        <end position="328"/>
    </location>
</feature>
<dbReference type="Pfam" id="PF17820">
    <property type="entry name" value="PDZ_6"/>
    <property type="match status" value="1"/>
</dbReference>
<dbReference type="Pfam" id="PF00989">
    <property type="entry name" value="PAS"/>
    <property type="match status" value="1"/>
</dbReference>
<keyword evidence="6" id="KW-0418">Kinase</keyword>
<dbReference type="Pfam" id="PF13492">
    <property type="entry name" value="GAF_3"/>
    <property type="match status" value="1"/>
</dbReference>
<dbReference type="Gene3D" id="2.30.42.10">
    <property type="match status" value="1"/>
</dbReference>
<dbReference type="SMART" id="SM00065">
    <property type="entry name" value="GAF"/>
    <property type="match status" value="1"/>
</dbReference>
<dbReference type="InterPro" id="IPR005467">
    <property type="entry name" value="His_kinase_dom"/>
</dbReference>
<keyword evidence="3" id="KW-0597">Phosphoprotein</keyword>
<dbReference type="Gene3D" id="1.10.287.130">
    <property type="match status" value="1"/>
</dbReference>
<dbReference type="PANTHER" id="PTHR43065:SF10">
    <property type="entry name" value="PEROXIDE STRESS-ACTIVATED HISTIDINE KINASE MAK3"/>
    <property type="match status" value="1"/>
</dbReference>
<feature type="transmembrane region" description="Helical" evidence="9">
    <location>
        <begin position="228"/>
        <end position="253"/>
    </location>
</feature>
<evidence type="ECO:0000256" key="6">
    <source>
        <dbReference type="ARBA" id="ARBA00022777"/>
    </source>
</evidence>
<sequence>MIQFFGFSEKQKVSYFEKVKIYLAILPVFILLVLGGLNVYKKITWKEPADGVFWDEKPKGMTAVIVEVDSPAYLHGIKKGDILYSINNAPIKNKIDVSKILWAAGRSELKVTYEIVRGGEIIFPSFYLREKGVNPIYFFLALIGLTTLVIGLIIFFTSKKPLSMPYVYFYFVCLCFYSFYIFSPTGELNVLDSLFYWLDKSAFLVFPPLLLYFFLIFPQRKKFFNNKLSSISILYLPAVVLLLTKILLHVPSFKNFSDVVVLQLHQTSEKLDLLHFAVFSIVTLVIILQSMFKPSNLLFKKQLRWIAYGLGIGIIPFTIFYIIPFMLGQVPSKAAELTVILQVLIPLTFSYSISREKLMEFELLLKKVFALVLSSVVLATVYFIVSSRTKAPAESRLNYLILGILAIILGATLFPPLKKLFQSILDRAFYKRSYEYRKTLLSISKELSRERNLQKLSQSLLELIANALSLKCIALLLPDDNRKNSFFILKSRGILPFSGKKITFDDQLYKSLTEREFLSYYSFAENEELQRKFEQLSSSGFFHYLPLKVEDKLIGCLGMGKKVDNTFLTSEDWEIMTAISSPVALALENAYLYNQARIRALELERLKDYSENIIESLTVGVAVLDQKGKIIGWNRVLEDTLSRKKEEVMNKNLINVLGPKNYSALFPSDTQKDFRLLSEITLDILPGDNKIFDIAKTPLLDNKMNPYGTIVVFDDITEKILLQQQLLTSEKLASIGLLSAGVAHEINTPLTGISSYVQILQKKLSNSSHSRILGKIEAQTERVARIIKNLLNFARIPSESFFHQVNLKESLEGIISLIEYKLKTMKINLELNLSPMKPLWGEGERLQQVFINIILNAIDAMPKGGTLKIELSKMNNEAIIKIRDTGTGIKDQHLPHIFDPFFTTKGSGKGTGLGLSISYAIIKEHEGHIAAESVSGKGTTFTIYLPIDLDKRKVDKYTVS</sequence>
<dbReference type="InterPro" id="IPR035965">
    <property type="entry name" value="PAS-like_dom_sf"/>
</dbReference>
<evidence type="ECO:0000256" key="3">
    <source>
        <dbReference type="ARBA" id="ARBA00022553"/>
    </source>
</evidence>
<dbReference type="GO" id="GO:0005524">
    <property type="term" value="F:ATP binding"/>
    <property type="evidence" value="ECO:0007669"/>
    <property type="project" value="UniProtKB-KW"/>
</dbReference>
<dbReference type="Pfam" id="PF02518">
    <property type="entry name" value="HATPase_c"/>
    <property type="match status" value="1"/>
</dbReference>
<dbReference type="InterPro" id="IPR036097">
    <property type="entry name" value="HisK_dim/P_sf"/>
</dbReference>
<dbReference type="InterPro" id="IPR004358">
    <property type="entry name" value="Sig_transdc_His_kin-like_C"/>
</dbReference>
<dbReference type="InterPro" id="IPR013767">
    <property type="entry name" value="PAS_fold"/>
</dbReference>
<dbReference type="EMBL" id="LAZR01000996">
    <property type="protein sequence ID" value="KKN52959.1"/>
    <property type="molecule type" value="Genomic_DNA"/>
</dbReference>
<evidence type="ECO:0000256" key="2">
    <source>
        <dbReference type="ARBA" id="ARBA00012438"/>
    </source>
</evidence>
<evidence type="ECO:0000259" key="10">
    <source>
        <dbReference type="PROSITE" id="PS50109"/>
    </source>
</evidence>
<evidence type="ECO:0000256" key="8">
    <source>
        <dbReference type="ARBA" id="ARBA00023012"/>
    </source>
</evidence>
<dbReference type="PROSITE" id="PS50109">
    <property type="entry name" value="HIS_KIN"/>
    <property type="match status" value="1"/>
</dbReference>
<dbReference type="CDD" id="cd00082">
    <property type="entry name" value="HisKA"/>
    <property type="match status" value="1"/>
</dbReference>
<dbReference type="NCBIfam" id="TIGR00229">
    <property type="entry name" value="sensory_box"/>
    <property type="match status" value="1"/>
</dbReference>
<keyword evidence="8" id="KW-0902">Two-component regulatory system</keyword>
<dbReference type="InterPro" id="IPR036034">
    <property type="entry name" value="PDZ_sf"/>
</dbReference>
<dbReference type="FunFam" id="3.30.565.10:FF:000006">
    <property type="entry name" value="Sensor histidine kinase WalK"/>
    <property type="match status" value="1"/>
</dbReference>
<evidence type="ECO:0000256" key="1">
    <source>
        <dbReference type="ARBA" id="ARBA00000085"/>
    </source>
</evidence>
<dbReference type="SMART" id="SM00091">
    <property type="entry name" value="PAS"/>
    <property type="match status" value="1"/>
</dbReference>
<gene>
    <name evidence="12" type="ORF">LCGC14_0607140</name>
</gene>
<keyword evidence="7" id="KW-0067">ATP-binding</keyword>
<evidence type="ECO:0000256" key="7">
    <source>
        <dbReference type="ARBA" id="ARBA00022840"/>
    </source>
</evidence>
<feature type="domain" description="Histidine kinase" evidence="10">
    <location>
        <begin position="741"/>
        <end position="949"/>
    </location>
</feature>
<dbReference type="EC" id="2.7.13.3" evidence="2"/>
<dbReference type="InterPro" id="IPR041489">
    <property type="entry name" value="PDZ_6"/>
</dbReference>
<dbReference type="PROSITE" id="PS50112">
    <property type="entry name" value="PAS"/>
    <property type="match status" value="1"/>
</dbReference>
<organism evidence="12">
    <name type="scientific">marine sediment metagenome</name>
    <dbReference type="NCBI Taxonomy" id="412755"/>
    <lineage>
        <taxon>unclassified sequences</taxon>
        <taxon>metagenomes</taxon>
        <taxon>ecological metagenomes</taxon>
    </lineage>
</organism>
<keyword evidence="4" id="KW-0808">Transferase</keyword>
<dbReference type="Pfam" id="PF00512">
    <property type="entry name" value="HisKA"/>
    <property type="match status" value="1"/>
</dbReference>
<comment type="caution">
    <text evidence="12">The sequence shown here is derived from an EMBL/GenBank/DDBJ whole genome shotgun (WGS) entry which is preliminary data.</text>
</comment>
<feature type="transmembrane region" description="Helical" evidence="9">
    <location>
        <begin position="21"/>
        <end position="40"/>
    </location>
</feature>
<feature type="domain" description="PAS" evidence="11">
    <location>
        <begin position="606"/>
        <end position="665"/>
    </location>
</feature>
<dbReference type="SUPFAM" id="SSF55785">
    <property type="entry name" value="PYP-like sensor domain (PAS domain)"/>
    <property type="match status" value="1"/>
</dbReference>
<dbReference type="Gene3D" id="3.30.565.10">
    <property type="entry name" value="Histidine kinase-like ATPase, C-terminal domain"/>
    <property type="match status" value="1"/>
</dbReference>
<evidence type="ECO:0000256" key="5">
    <source>
        <dbReference type="ARBA" id="ARBA00022741"/>
    </source>
</evidence>
<dbReference type="SMART" id="SM00387">
    <property type="entry name" value="HATPase_c"/>
    <property type="match status" value="1"/>
</dbReference>
<dbReference type="InterPro" id="IPR003594">
    <property type="entry name" value="HATPase_dom"/>
</dbReference>
<dbReference type="SUPFAM" id="SSF55781">
    <property type="entry name" value="GAF domain-like"/>
    <property type="match status" value="1"/>
</dbReference>
<dbReference type="SUPFAM" id="SSF50156">
    <property type="entry name" value="PDZ domain-like"/>
    <property type="match status" value="1"/>
</dbReference>
<dbReference type="SUPFAM" id="SSF47384">
    <property type="entry name" value="Homodimeric domain of signal transducing histidine kinase"/>
    <property type="match status" value="1"/>
</dbReference>
<evidence type="ECO:0000256" key="9">
    <source>
        <dbReference type="SAM" id="Phobius"/>
    </source>
</evidence>
<dbReference type="CDD" id="cd00130">
    <property type="entry name" value="PAS"/>
    <property type="match status" value="1"/>
</dbReference>
<evidence type="ECO:0000259" key="11">
    <source>
        <dbReference type="PROSITE" id="PS50112"/>
    </source>
</evidence>
<reference evidence="12" key="1">
    <citation type="journal article" date="2015" name="Nature">
        <title>Complex archaea that bridge the gap between prokaryotes and eukaryotes.</title>
        <authorList>
            <person name="Spang A."/>
            <person name="Saw J.H."/>
            <person name="Jorgensen S.L."/>
            <person name="Zaremba-Niedzwiedzka K."/>
            <person name="Martijn J."/>
            <person name="Lind A.E."/>
            <person name="van Eijk R."/>
            <person name="Schleper C."/>
            <person name="Guy L."/>
            <person name="Ettema T.J."/>
        </authorList>
    </citation>
    <scope>NUCLEOTIDE SEQUENCE</scope>
</reference>
<dbReference type="PANTHER" id="PTHR43065">
    <property type="entry name" value="SENSOR HISTIDINE KINASE"/>
    <property type="match status" value="1"/>
</dbReference>
<dbReference type="GO" id="GO:0006355">
    <property type="term" value="P:regulation of DNA-templated transcription"/>
    <property type="evidence" value="ECO:0007669"/>
    <property type="project" value="InterPro"/>
</dbReference>
<dbReference type="Gene3D" id="3.30.450.20">
    <property type="entry name" value="PAS domain"/>
    <property type="match status" value="1"/>
</dbReference>
<dbReference type="InterPro" id="IPR000014">
    <property type="entry name" value="PAS"/>
</dbReference>
<accession>A0A0F9RDJ7</accession>
<protein>
    <recommendedName>
        <fullName evidence="2">histidine kinase</fullName>
        <ecNumber evidence="2">2.7.13.3</ecNumber>
    </recommendedName>
</protein>
<dbReference type="InterPro" id="IPR036890">
    <property type="entry name" value="HATPase_C_sf"/>
</dbReference>
<dbReference type="SMART" id="SM00388">
    <property type="entry name" value="HisKA"/>
    <property type="match status" value="1"/>
</dbReference>
<dbReference type="InterPro" id="IPR003018">
    <property type="entry name" value="GAF"/>
</dbReference>
<keyword evidence="9" id="KW-0472">Membrane</keyword>
<dbReference type="Gene3D" id="3.30.450.40">
    <property type="match status" value="1"/>
</dbReference>
<dbReference type="InterPro" id="IPR003661">
    <property type="entry name" value="HisK_dim/P_dom"/>
</dbReference>
<keyword evidence="5" id="KW-0547">Nucleotide-binding</keyword>
<name>A0A0F9RDJ7_9ZZZZ</name>
<evidence type="ECO:0000256" key="4">
    <source>
        <dbReference type="ARBA" id="ARBA00022679"/>
    </source>
</evidence>
<comment type="catalytic activity">
    <reaction evidence="1">
        <text>ATP + protein L-histidine = ADP + protein N-phospho-L-histidine.</text>
        <dbReference type="EC" id="2.7.13.3"/>
    </reaction>
</comment>
<feature type="transmembrane region" description="Helical" evidence="9">
    <location>
        <begin position="397"/>
        <end position="417"/>
    </location>
</feature>
<feature type="transmembrane region" description="Helical" evidence="9">
    <location>
        <begin position="163"/>
        <end position="182"/>
    </location>
</feature>
<proteinExistence type="predicted"/>
<keyword evidence="9" id="KW-1133">Transmembrane helix</keyword>
<keyword evidence="9" id="KW-0812">Transmembrane</keyword>